<dbReference type="GO" id="GO:0051262">
    <property type="term" value="P:protein tetramerization"/>
    <property type="evidence" value="ECO:0007669"/>
    <property type="project" value="InterPro"/>
</dbReference>
<proteinExistence type="inferred from homology"/>
<evidence type="ECO:0000256" key="1">
    <source>
        <dbReference type="ARBA" id="ARBA00009990"/>
    </source>
</evidence>
<dbReference type="RefSeq" id="WP_173413209.1">
    <property type="nucleotide sequence ID" value="NZ_CP054139.1"/>
</dbReference>
<dbReference type="Proteomes" id="UP000505355">
    <property type="component" value="Chromosome"/>
</dbReference>
<comment type="similarity">
    <text evidence="1">Belongs to the SecB family.</text>
</comment>
<dbReference type="Gene3D" id="3.10.420.10">
    <property type="entry name" value="SecB-like"/>
    <property type="match status" value="1"/>
</dbReference>
<evidence type="ECO:0000313" key="5">
    <source>
        <dbReference type="EMBL" id="QKJ28507.1"/>
    </source>
</evidence>
<accession>A0A7D4Q0U6</accession>
<name>A0A7D4Q0U6_9SPHI</name>
<keyword evidence="3" id="KW-0653">Protein transport</keyword>
<gene>
    <name evidence="5" type="ORF">HQ865_01605</name>
</gene>
<keyword evidence="4" id="KW-0811">Translocation</keyword>
<dbReference type="GO" id="GO:0015031">
    <property type="term" value="P:protein transport"/>
    <property type="evidence" value="ECO:0007669"/>
    <property type="project" value="UniProtKB-KW"/>
</dbReference>
<evidence type="ECO:0000313" key="6">
    <source>
        <dbReference type="Proteomes" id="UP000505355"/>
    </source>
</evidence>
<dbReference type="AlphaFoldDB" id="A0A7D4Q0U6"/>
<dbReference type="KEGG" id="mmab:HQ865_01605"/>
<evidence type="ECO:0000256" key="4">
    <source>
        <dbReference type="ARBA" id="ARBA00023010"/>
    </source>
</evidence>
<evidence type="ECO:0000256" key="3">
    <source>
        <dbReference type="ARBA" id="ARBA00022927"/>
    </source>
</evidence>
<evidence type="ECO:0000256" key="2">
    <source>
        <dbReference type="ARBA" id="ARBA00022448"/>
    </source>
</evidence>
<dbReference type="Pfam" id="PF02556">
    <property type="entry name" value="SecB"/>
    <property type="match status" value="1"/>
</dbReference>
<dbReference type="SUPFAM" id="SSF54611">
    <property type="entry name" value="SecB-like"/>
    <property type="match status" value="1"/>
</dbReference>
<dbReference type="EMBL" id="CP054139">
    <property type="protein sequence ID" value="QKJ28507.1"/>
    <property type="molecule type" value="Genomic_DNA"/>
</dbReference>
<reference evidence="5 6" key="1">
    <citation type="submission" date="2020-05" db="EMBL/GenBank/DDBJ databases">
        <title>Mucilaginibacter mali sp. nov.</title>
        <authorList>
            <person name="Kim H.S."/>
            <person name="Lee K.C."/>
            <person name="Suh M.K."/>
            <person name="Kim J.-S."/>
            <person name="Han K.-I."/>
            <person name="Eom M.K."/>
            <person name="Shin Y.K."/>
            <person name="Lee J.-S."/>
        </authorList>
    </citation>
    <scope>NUCLEOTIDE SEQUENCE [LARGE SCALE GENOMIC DNA]</scope>
    <source>
        <strain evidence="5 6">G2-14</strain>
    </source>
</reference>
<dbReference type="InterPro" id="IPR035958">
    <property type="entry name" value="SecB-like_sf"/>
</dbReference>
<dbReference type="InterPro" id="IPR003708">
    <property type="entry name" value="SecB"/>
</dbReference>
<protein>
    <submittedName>
        <fullName evidence="5">Protein-export chaperone SecB</fullName>
    </submittedName>
</protein>
<organism evidence="5 6">
    <name type="scientific">Mucilaginibacter mali</name>
    <dbReference type="NCBI Taxonomy" id="2740462"/>
    <lineage>
        <taxon>Bacteria</taxon>
        <taxon>Pseudomonadati</taxon>
        <taxon>Bacteroidota</taxon>
        <taxon>Sphingobacteriia</taxon>
        <taxon>Sphingobacteriales</taxon>
        <taxon>Sphingobacteriaceae</taxon>
        <taxon>Mucilaginibacter</taxon>
    </lineage>
</organism>
<sequence length="145" mass="16276">MSTIHTSPFRLEQFIVKDFNFTREPGETGITDIQISPSGILNNSDKTFILSLEISLKDDKETYSIDMTGYGYFEFKNMESTDSLSDYFCINAPAIIFPYIRAYISAVSALSGLKVITIPTMNLSSLQEDLRKNIFSSDEDGAKIN</sequence>
<keyword evidence="2" id="KW-0813">Transport</keyword>
<dbReference type="GO" id="GO:0051082">
    <property type="term" value="F:unfolded protein binding"/>
    <property type="evidence" value="ECO:0007669"/>
    <property type="project" value="InterPro"/>
</dbReference>
<keyword evidence="6" id="KW-1185">Reference proteome</keyword>